<dbReference type="Proteomes" id="UP000034543">
    <property type="component" value="Unassembled WGS sequence"/>
</dbReference>
<dbReference type="AlphaFoldDB" id="A0A0G1CC36"/>
<reference evidence="2 3" key="1">
    <citation type="journal article" date="2015" name="Nature">
        <title>rRNA introns, odd ribosomes, and small enigmatic genomes across a large radiation of phyla.</title>
        <authorList>
            <person name="Brown C.T."/>
            <person name="Hug L.A."/>
            <person name="Thomas B.C."/>
            <person name="Sharon I."/>
            <person name="Castelle C.J."/>
            <person name="Singh A."/>
            <person name="Wilkins M.J."/>
            <person name="Williams K.H."/>
            <person name="Banfield J.F."/>
        </authorList>
    </citation>
    <scope>NUCLEOTIDE SEQUENCE [LARGE SCALE GENOMIC DNA]</scope>
</reference>
<evidence type="ECO:0000313" key="2">
    <source>
        <dbReference type="EMBL" id="KKS82989.1"/>
    </source>
</evidence>
<organism evidence="2 3">
    <name type="scientific">Candidatus Gottesmanbacteria bacterium GW2011_GWA1_43_11</name>
    <dbReference type="NCBI Taxonomy" id="1618436"/>
    <lineage>
        <taxon>Bacteria</taxon>
        <taxon>Candidatus Gottesmaniibacteriota</taxon>
    </lineage>
</organism>
<keyword evidence="1" id="KW-0812">Transmembrane</keyword>
<evidence type="ECO:0000313" key="3">
    <source>
        <dbReference type="Proteomes" id="UP000034543"/>
    </source>
</evidence>
<proteinExistence type="predicted"/>
<protein>
    <submittedName>
        <fullName evidence="2">Uncharacterized protein</fullName>
    </submittedName>
</protein>
<evidence type="ECO:0000256" key="1">
    <source>
        <dbReference type="SAM" id="Phobius"/>
    </source>
</evidence>
<dbReference type="EMBL" id="LCFB01000051">
    <property type="protein sequence ID" value="KKS82989.1"/>
    <property type="molecule type" value="Genomic_DNA"/>
</dbReference>
<accession>A0A0G1CC36</accession>
<feature type="transmembrane region" description="Helical" evidence="1">
    <location>
        <begin position="6"/>
        <end position="28"/>
    </location>
</feature>
<keyword evidence="1" id="KW-1133">Transmembrane helix</keyword>
<name>A0A0G1CC36_9BACT</name>
<sequence>MPSKSLKVILFSSFFLVFFATLYLGYLYQREKKNRQDENPIENTISLTGVIKKGKDIAPQSSYCPNQLYIVAGDKSYQLRTPDNLEVAATAEYAKYRDSKVKITAHLQDTVPNCTNTTKDCSCDPFILVENIETLESADLSYPSLSGKISCLPPIEGAECTLVFESDDGKFYILKNIPDDKIFLDNKLTVIGELTPIANDNDGISGLIDVIEVR</sequence>
<comment type="caution">
    <text evidence="2">The sequence shown here is derived from an EMBL/GenBank/DDBJ whole genome shotgun (WGS) entry which is preliminary data.</text>
</comment>
<keyword evidence="1" id="KW-0472">Membrane</keyword>
<gene>
    <name evidence="2" type="ORF">UV59_C0051G0011</name>
</gene>